<sequence>MALLKMMFPLQRRVRLAQGLWLLSWLAVLSGAITFCLGLYLKTELLRRAEVMDNSEIHIVPNILMVVGLAAIGTNWFAGRICQDSLDPERFPRWKNFLLAWFALAVLLCSLLVSAMALSYALQGHLEESLKVNGIRFYRDTDVPGRCFQKETIDRLQIEHRCCGNNNYRDWFEVQWISNRYLDFTHKEVKDRIRSNVDGRYLVDGVPFSCCNPGSPRPCLQYHLLDNNAHYNYEHQSEELNLYGRGCRQALVSYYMEMLNTIGPGVLSIMFIQLEIMVSVIASMRYLQTAVEGAMALENPEEESEGYLLEKGLKDSLVDLRAAVLGLLKIGPVGPDAEGGAADEEAGEKPAN</sequence>
<dbReference type="InterPro" id="IPR008952">
    <property type="entry name" value="Tetraspanin_EC2_sf"/>
</dbReference>
<organism evidence="7 8">
    <name type="scientific">Gadus morhua</name>
    <name type="common">Atlantic cod</name>
    <dbReference type="NCBI Taxonomy" id="8049"/>
    <lineage>
        <taxon>Eukaryota</taxon>
        <taxon>Metazoa</taxon>
        <taxon>Chordata</taxon>
        <taxon>Craniata</taxon>
        <taxon>Vertebrata</taxon>
        <taxon>Euteleostomi</taxon>
        <taxon>Actinopterygii</taxon>
        <taxon>Neopterygii</taxon>
        <taxon>Teleostei</taxon>
        <taxon>Neoteleostei</taxon>
        <taxon>Acanthomorphata</taxon>
        <taxon>Zeiogadaria</taxon>
        <taxon>Gadariae</taxon>
        <taxon>Gadiformes</taxon>
        <taxon>Gadoidei</taxon>
        <taxon>Gadidae</taxon>
        <taxon>Gadus</taxon>
    </lineage>
</organism>
<dbReference type="AlphaFoldDB" id="A0A8C5A263"/>
<reference evidence="7" key="1">
    <citation type="submission" date="2025-08" db="UniProtKB">
        <authorList>
            <consortium name="Ensembl"/>
        </authorList>
    </citation>
    <scope>IDENTIFICATION</scope>
</reference>
<accession>A0A8C5A263</accession>
<dbReference type="GeneTree" id="ENSGT00940000159921"/>
<name>A0A8C5A263_GADMO</name>
<evidence type="ECO:0000256" key="1">
    <source>
        <dbReference type="ARBA" id="ARBA00004141"/>
    </source>
</evidence>
<dbReference type="GO" id="GO:0005886">
    <property type="term" value="C:plasma membrane"/>
    <property type="evidence" value="ECO:0007669"/>
    <property type="project" value="TreeGrafter"/>
</dbReference>
<keyword evidence="3 6" id="KW-0812">Transmembrane</keyword>
<feature type="transmembrane region" description="Helical" evidence="6">
    <location>
        <begin position="60"/>
        <end position="78"/>
    </location>
</feature>
<feature type="transmembrane region" description="Helical" evidence="6">
    <location>
        <begin position="20"/>
        <end position="40"/>
    </location>
</feature>
<dbReference type="PROSITE" id="PS00930">
    <property type="entry name" value="RDS_ROM1"/>
    <property type="match status" value="1"/>
</dbReference>
<dbReference type="PANTHER" id="PTHR19282:SF440">
    <property type="entry name" value="PERIPHERIN-2"/>
    <property type="match status" value="1"/>
</dbReference>
<proteinExistence type="inferred from homology"/>
<evidence type="ECO:0000256" key="3">
    <source>
        <dbReference type="ARBA" id="ARBA00022692"/>
    </source>
</evidence>
<evidence type="ECO:0000313" key="8">
    <source>
        <dbReference type="Proteomes" id="UP000694546"/>
    </source>
</evidence>
<dbReference type="GO" id="GO:0007601">
    <property type="term" value="P:visual perception"/>
    <property type="evidence" value="ECO:0007669"/>
    <property type="project" value="InterPro"/>
</dbReference>
<reference evidence="7" key="2">
    <citation type="submission" date="2025-09" db="UniProtKB">
        <authorList>
            <consortium name="Ensembl"/>
        </authorList>
    </citation>
    <scope>IDENTIFICATION</scope>
</reference>
<comment type="subcellular location">
    <subcellularLocation>
        <location evidence="1">Membrane</location>
        <topology evidence="1">Multi-pass membrane protein</topology>
    </subcellularLocation>
</comment>
<dbReference type="InterPro" id="IPR018499">
    <property type="entry name" value="Tetraspanin/Peripherin"/>
</dbReference>
<dbReference type="InterPro" id="IPR042026">
    <property type="entry name" value="Peripherin_LEL"/>
</dbReference>
<evidence type="ECO:0000256" key="5">
    <source>
        <dbReference type="ARBA" id="ARBA00023136"/>
    </source>
</evidence>
<dbReference type="Ensembl" id="ENSGMOT00000049460.1">
    <property type="protein sequence ID" value="ENSGMOP00000025516.1"/>
    <property type="gene ID" value="ENSGMOG00000017912.2"/>
</dbReference>
<keyword evidence="4 6" id="KW-1133">Transmembrane helix</keyword>
<gene>
    <name evidence="7" type="primary">rom1b</name>
</gene>
<evidence type="ECO:0000256" key="4">
    <source>
        <dbReference type="ARBA" id="ARBA00022989"/>
    </source>
</evidence>
<evidence type="ECO:0000256" key="2">
    <source>
        <dbReference type="ARBA" id="ARBA00010674"/>
    </source>
</evidence>
<protein>
    <submittedName>
        <fullName evidence="7">Retinal outer segment membrane protein 1b</fullName>
    </submittedName>
</protein>
<dbReference type="InterPro" id="IPR018498">
    <property type="entry name" value="Peripherin/rom-1_CS"/>
</dbReference>
<dbReference type="PRINTS" id="PR00218">
    <property type="entry name" value="PERIPHERNRDS"/>
</dbReference>
<dbReference type="Pfam" id="PF00335">
    <property type="entry name" value="Tetraspanin"/>
    <property type="match status" value="1"/>
</dbReference>
<dbReference type="SUPFAM" id="SSF48652">
    <property type="entry name" value="Tetraspanin"/>
    <property type="match status" value="1"/>
</dbReference>
<comment type="similarity">
    <text evidence="2">Belongs to the PRPH2/ROM1 family.</text>
</comment>
<dbReference type="InterPro" id="IPR000830">
    <property type="entry name" value="Peripherin/rom-1"/>
</dbReference>
<dbReference type="Gene3D" id="1.10.1450.10">
    <property type="entry name" value="Tetraspanin"/>
    <property type="match status" value="1"/>
</dbReference>
<keyword evidence="8" id="KW-1185">Reference proteome</keyword>
<evidence type="ECO:0000256" key="6">
    <source>
        <dbReference type="SAM" id="Phobius"/>
    </source>
</evidence>
<dbReference type="PANTHER" id="PTHR19282">
    <property type="entry name" value="TETRASPANIN"/>
    <property type="match status" value="1"/>
</dbReference>
<dbReference type="CDD" id="cd03162">
    <property type="entry name" value="peripherin_like_LEL"/>
    <property type="match status" value="1"/>
</dbReference>
<keyword evidence="5 6" id="KW-0472">Membrane</keyword>
<dbReference type="FunFam" id="1.10.1450.10:FF:000002">
    <property type="entry name" value="Retinal outer segment membrane protein 1"/>
    <property type="match status" value="1"/>
</dbReference>
<evidence type="ECO:0000313" key="7">
    <source>
        <dbReference type="Ensembl" id="ENSGMOP00000025516.1"/>
    </source>
</evidence>
<dbReference type="OMA" id="MKFNQQR"/>
<dbReference type="Proteomes" id="UP000694546">
    <property type="component" value="Chromosome 10"/>
</dbReference>
<feature type="transmembrane region" description="Helical" evidence="6">
    <location>
        <begin position="98"/>
        <end position="122"/>
    </location>
</feature>